<dbReference type="RefSeq" id="WP_272752345.1">
    <property type="nucleotide sequence ID" value="NZ_JAQQLF010000015.1"/>
</dbReference>
<evidence type="ECO:0000259" key="3">
    <source>
        <dbReference type="SMART" id="SM01359"/>
    </source>
</evidence>
<evidence type="ECO:0000256" key="2">
    <source>
        <dbReference type="SAM" id="SignalP"/>
    </source>
</evidence>
<dbReference type="SMART" id="SM01360">
    <property type="entry name" value="A2M"/>
    <property type="match status" value="1"/>
</dbReference>
<organism evidence="5 6">
    <name type="scientific">Vogesella aquatica</name>
    <dbReference type="NCBI Taxonomy" id="2984206"/>
    <lineage>
        <taxon>Bacteria</taxon>
        <taxon>Pseudomonadati</taxon>
        <taxon>Pseudomonadota</taxon>
        <taxon>Betaproteobacteria</taxon>
        <taxon>Neisseriales</taxon>
        <taxon>Chromobacteriaceae</taxon>
        <taxon>Vogesella</taxon>
    </lineage>
</organism>
<dbReference type="Pfam" id="PF00207">
    <property type="entry name" value="A2M"/>
    <property type="match status" value="1"/>
</dbReference>
<comment type="similarity">
    <text evidence="1">Belongs to the protease inhibitor I39 (alpha-2-macroglobulin) family. Bacterial alpha-2-macroglobulin subfamily.</text>
</comment>
<dbReference type="EMBL" id="JAQQLF010000015">
    <property type="protein sequence ID" value="MDC7718046.1"/>
    <property type="molecule type" value="Genomic_DNA"/>
</dbReference>
<dbReference type="PANTHER" id="PTHR40094">
    <property type="entry name" value="ALPHA-2-MACROGLOBULIN HOMOLOG"/>
    <property type="match status" value="1"/>
</dbReference>
<dbReference type="InterPro" id="IPR002890">
    <property type="entry name" value="MG2"/>
</dbReference>
<comment type="caution">
    <text evidence="5">The sequence shown here is derived from an EMBL/GenBank/DDBJ whole genome shotgun (WGS) entry which is preliminary data.</text>
</comment>
<name>A0ABT5IZP7_9NEIS</name>
<dbReference type="PANTHER" id="PTHR40094:SF1">
    <property type="entry name" value="UBIQUITIN DOMAIN-CONTAINING PROTEIN"/>
    <property type="match status" value="1"/>
</dbReference>
<feature type="domain" description="Alpha-2-macroglobulin bait region" evidence="3">
    <location>
        <begin position="981"/>
        <end position="1165"/>
    </location>
</feature>
<evidence type="ECO:0000256" key="1">
    <source>
        <dbReference type="ARBA" id="ARBA00010556"/>
    </source>
</evidence>
<keyword evidence="6" id="KW-1185">Reference proteome</keyword>
<dbReference type="Pfam" id="PF11974">
    <property type="entry name" value="bMG3"/>
    <property type="match status" value="1"/>
</dbReference>
<dbReference type="Pfam" id="PF07703">
    <property type="entry name" value="A2M_BRD"/>
    <property type="match status" value="1"/>
</dbReference>
<protein>
    <submittedName>
        <fullName evidence="5">MG2 domain-containing protein</fullName>
    </submittedName>
</protein>
<proteinExistence type="inferred from homology"/>
<dbReference type="Pfam" id="PF01835">
    <property type="entry name" value="MG2"/>
    <property type="match status" value="1"/>
</dbReference>
<dbReference type="SUPFAM" id="SSF48239">
    <property type="entry name" value="Terpenoid cyclases/Protein prenyltransferases"/>
    <property type="match status" value="1"/>
</dbReference>
<dbReference type="InterPro" id="IPR008930">
    <property type="entry name" value="Terpenoid_cyclase/PrenylTrfase"/>
</dbReference>
<keyword evidence="2" id="KW-0732">Signal</keyword>
<evidence type="ECO:0000313" key="5">
    <source>
        <dbReference type="EMBL" id="MDC7718046.1"/>
    </source>
</evidence>
<dbReference type="InterPro" id="IPR051802">
    <property type="entry name" value="YfhM-like"/>
</dbReference>
<feature type="chain" id="PRO_5046154756" evidence="2">
    <location>
        <begin position="19"/>
        <end position="1892"/>
    </location>
</feature>
<feature type="domain" description="Alpha-2-macroglobulin" evidence="4">
    <location>
        <begin position="1223"/>
        <end position="1313"/>
    </location>
</feature>
<feature type="signal peptide" evidence="2">
    <location>
        <begin position="1"/>
        <end position="18"/>
    </location>
</feature>
<dbReference type="SMART" id="SM01359">
    <property type="entry name" value="A2M_N_2"/>
    <property type="match status" value="1"/>
</dbReference>
<sequence>MKTLLAGALLLAPLFSHAAGVATFSPQGEVKAPQQVRISFSTPMVRLGDSQAAAPLQWDCRLDGSGHWVDDKSWVLDLRTVPDADTRCRFSLKSGLKDVQGVALAPASYQFAAGAPSIVQSWPQDGERIEEDQAFVLRLNARRSSLPGLYCQSSALAERLPLLPLPAAERQRLLQHLKLEKDAASVLTLRCGQRLSADSKVSLHNPRPGEAERLDFRVRPPFSATLSCSRDNARGACIPFKPISLVFSSPVPAAQAAAIRLQGEGEAKARTPQLDGQRGEPVDSIQFKPPFTPQQTLQLQLPDGLVDEVGRKLVNAAKFPLAVRIGDFPPLAKFAAAPFGIIEAGSDASLPVTLRGVEAALPLRSVSLTGQGVLARDDRNMMRWLGKVLRYHESTLPQGQGKEVESRRLSLLKKLPQAHKLSLPAQPDAKGRWPFEVVGIPLPQRGLHVVEIESQLLGRALLGKAAPMYVRSAALVTNLAVHLKRSPENAAVWVTSLDRAVPQADALVSVYDCRETLLWQGRTGKDGVARIAKPLPEAQCDGPESLDGLFVTARLKLADGSEDVSFVRSGWNRGIESWRFPFPTSSGEQPSVVAHSILDRSLLRAGEMVSMKHLLRVQNSRGLALLKAGELPQSVRIKHDASDDEFVLPLQWRRGRYAETSFTLPKAAKLGEYSIYLLRKGSRSSGDHQAASLALDGYELYSGNFRVEAFRLPVMSGRIGYPAGAGIAAERLPLSVNLAWGNGGAARNWPLQVSAMLQARYEQPRGYDGFSFNPPQGGDEDEAERNKLDGKVVLDKAPLQLDGNGNGKLAIDKLPALDRPYWLLAEASLRDPSGETQTLSRMVPLWPAALQVGVAVDDWVSVGRTLSVKTVVLDTLGKPQVGRKVTLRLASHHYLSSRKRLVGGFYAWEHTHERSDEGKLCSGTTDASGLLVCELSPKEEGNLEVIAEVDDDKGHTARAAQQVWVSRHDEVWFDVADNDRIDLLPEQRSYNPGDTARFQVRMPFRKATVWLAIEREGIIDTRVLQLEGKSPVVELKVGEGWGPNVYVSVLAVRGRVRDVPWYSFFTWGWKTPVEWWDAYWHEGSDYTPPSSMVDLSRPAFKYGVAEIEVGDKARRLQVTVTPQRSRYGIRETVPVRIQVRMPDGKPAPAGSEVAFAAVDEALLRLQPNNSWQLMEAMYQRRSYGVDTATAQLEVVGKRHYGRKALPPGGGGGQAPTRELLDTLLLWRPSVVLDANGAANLDVPLNDALTRFRLVAVADVGSHFFGTGQADVDVVQDVQISNGLPALVREGDQLAATVTVRNGSDKALTLDVAASAGSQKLPPQRISLPAGEARELRWPFTVPAGIDTLDWVISAQAVAGKGSDRLAFRQQVAPAVPVTVEQATLLRLDAAQTLPVGLPAGALPGRGGVSVSLQSRLGSSLPGVQRWFEQYPYSCLEQRASRALGTANAAQWDALGKELPLYLDSDGLAAYFPLSEGSGPWGSDVLTAYLLQVSHQAGQALPEGPRQRMLAGLAAFVEGRLQRPLPLASQHRDARLLSAMLALARHGKLQPAMLEVLDGQTQRYSTAMLIDWLELLQRTPAAANRAAAMAQAGQLLRSRLSYQGTRLVFSSEADDNAWWLMGSANQNAARLLLLASTLPDWQADVPRLLTGLLARQQRGHWQGTTANLWGSLAVAQFSRQYESVPVSGSSSVTLGGRQVSLSPTDTPQRLPLLPWPAGGKGTLTLAHQGSGAPWATVEALAAVKFSGERSAGYRISKTLTPVSQQVSGEYRPGDVMKVTLRIDAQADMGWVVVDDPVPAGASILGSGLGNDSAIAVAQARERGNGWADYIERLPGNYRAYYRYLPRGALTVEYTVRLNTPGRFQLPPTRVEAMYAPGVFGMLANAPFEVAGAR</sequence>
<dbReference type="Pfam" id="PF17973">
    <property type="entry name" value="bMG10"/>
    <property type="match status" value="1"/>
</dbReference>
<dbReference type="InterPro" id="IPR041246">
    <property type="entry name" value="Bact_MG10"/>
</dbReference>
<accession>A0ABT5IZP7</accession>
<dbReference type="InterPro" id="IPR011625">
    <property type="entry name" value="A2M_N_BRD"/>
</dbReference>
<evidence type="ECO:0000259" key="4">
    <source>
        <dbReference type="SMART" id="SM01360"/>
    </source>
</evidence>
<reference evidence="5 6" key="1">
    <citation type="submission" date="2023-01" db="EMBL/GenBank/DDBJ databases">
        <title>Novel species of the genus Vogesella isolated from rivers.</title>
        <authorList>
            <person name="Lu H."/>
        </authorList>
    </citation>
    <scope>NUCLEOTIDE SEQUENCE [LARGE SCALE GENOMIC DNA]</scope>
    <source>
        <strain evidence="5 6">DC21W</strain>
    </source>
</reference>
<gene>
    <name evidence="5" type="ORF">PQU95_12580</name>
</gene>
<dbReference type="Proteomes" id="UP001219956">
    <property type="component" value="Unassembled WGS sequence"/>
</dbReference>
<evidence type="ECO:0000313" key="6">
    <source>
        <dbReference type="Proteomes" id="UP001219956"/>
    </source>
</evidence>
<dbReference type="InterPro" id="IPR021868">
    <property type="entry name" value="Alpha_2_Macroglob_MG3"/>
</dbReference>
<dbReference type="InterPro" id="IPR001599">
    <property type="entry name" value="Macroglobln_a2"/>
</dbReference>